<keyword evidence="2 7" id="KW-0812">Transmembrane</keyword>
<keyword evidence="11" id="KW-1185">Reference proteome</keyword>
<evidence type="ECO:0000256" key="1">
    <source>
        <dbReference type="ARBA" id="ARBA00004651"/>
    </source>
</evidence>
<dbReference type="InterPro" id="IPR020846">
    <property type="entry name" value="MFS_dom"/>
</dbReference>
<dbReference type="EMBL" id="JPRF03000054">
    <property type="protein sequence ID" value="OEV34077.1"/>
    <property type="molecule type" value="Genomic_DNA"/>
</dbReference>
<feature type="transmembrane region" description="Helical" evidence="7">
    <location>
        <begin position="76"/>
        <end position="99"/>
    </location>
</feature>
<protein>
    <submittedName>
        <fullName evidence="10">MFS transporter</fullName>
    </submittedName>
</protein>
<feature type="transmembrane region" description="Helical" evidence="7">
    <location>
        <begin position="168"/>
        <end position="188"/>
    </location>
</feature>
<evidence type="ECO:0000256" key="4">
    <source>
        <dbReference type="ARBA" id="ARBA00023136"/>
    </source>
</evidence>
<dbReference type="RefSeq" id="WP_046387245.1">
    <property type="nucleotide sequence ID" value="NZ_BMUB01000005.1"/>
</dbReference>
<comment type="caution">
    <text evidence="10">The sequence shown here is derived from an EMBL/GenBank/DDBJ whole genome shotgun (WGS) entry which is preliminary data.</text>
</comment>
<dbReference type="InterPro" id="IPR036259">
    <property type="entry name" value="MFS_trans_sf"/>
</dbReference>
<feature type="compositionally biased region" description="Basic and acidic residues" evidence="6">
    <location>
        <begin position="457"/>
        <end position="468"/>
    </location>
</feature>
<evidence type="ECO:0000256" key="3">
    <source>
        <dbReference type="ARBA" id="ARBA00022989"/>
    </source>
</evidence>
<evidence type="ECO:0000313" key="9">
    <source>
        <dbReference type="EMBL" id="GGU72618.1"/>
    </source>
</evidence>
<keyword evidence="3 7" id="KW-1133">Transmembrane helix</keyword>
<accession>A0A1E7N056</accession>
<feature type="transmembrane region" description="Helical" evidence="7">
    <location>
        <begin position="264"/>
        <end position="287"/>
    </location>
</feature>
<keyword evidence="4 7" id="KW-0472">Membrane</keyword>
<dbReference type="Gene3D" id="1.20.1250.20">
    <property type="entry name" value="MFS general substrate transporter like domains"/>
    <property type="match status" value="1"/>
</dbReference>
<reference evidence="10 11" key="2">
    <citation type="submission" date="2014-07" db="EMBL/GenBank/DDBJ databases">
        <authorList>
            <person name="Zhang J.E."/>
            <person name="Yang H."/>
            <person name="Guo J."/>
            <person name="Deng Z."/>
            <person name="Luo H."/>
            <person name="Luo M."/>
            <person name="Zhao B."/>
        </authorList>
    </citation>
    <scope>NUCLEOTIDE SEQUENCE [LARGE SCALE GENOMIC DNA]</scope>
    <source>
        <strain evidence="10">ATCC 10762</strain>
        <strain evidence="11">ATCC 10762 / DSM 40127 / CCM 3239 / JCM 4008 / LMG 5968 / NBRC 12843 / NCIMB 8234 / A-377</strain>
    </source>
</reference>
<dbReference type="GO" id="GO:0046677">
    <property type="term" value="P:response to antibiotic"/>
    <property type="evidence" value="ECO:0007669"/>
    <property type="project" value="UniProtKB-KW"/>
</dbReference>
<evidence type="ECO:0000313" key="12">
    <source>
        <dbReference type="Proteomes" id="UP000610124"/>
    </source>
</evidence>
<feature type="transmembrane region" description="Helical" evidence="7">
    <location>
        <begin position="328"/>
        <end position="347"/>
    </location>
</feature>
<accession>A0A8H9HLQ7</accession>
<dbReference type="Pfam" id="PF07690">
    <property type="entry name" value="MFS_1"/>
    <property type="match status" value="1"/>
</dbReference>
<dbReference type="PANTHER" id="PTHR42718">
    <property type="entry name" value="MAJOR FACILITATOR SUPERFAMILY MULTIDRUG TRANSPORTER MFSC"/>
    <property type="match status" value="1"/>
</dbReference>
<evidence type="ECO:0000313" key="10">
    <source>
        <dbReference type="EMBL" id="OEV34077.1"/>
    </source>
</evidence>
<feature type="region of interest" description="Disordered" evidence="6">
    <location>
        <begin position="446"/>
        <end position="468"/>
    </location>
</feature>
<organism evidence="10 11">
    <name type="scientific">Kitasatospora aureofaciens</name>
    <name type="common">Streptomyces aureofaciens</name>
    <dbReference type="NCBI Taxonomy" id="1894"/>
    <lineage>
        <taxon>Bacteria</taxon>
        <taxon>Bacillati</taxon>
        <taxon>Actinomycetota</taxon>
        <taxon>Actinomycetes</taxon>
        <taxon>Kitasatosporales</taxon>
        <taxon>Streptomycetaceae</taxon>
        <taxon>Kitasatospora</taxon>
    </lineage>
</organism>
<reference evidence="9 12" key="1">
    <citation type="journal article" date="2014" name="Int. J. Syst. Evol. Microbiol.">
        <title>Complete genome sequence of Corynebacterium casei LMG S-19264T (=DSM 44701T), isolated from a smear-ripened cheese.</title>
        <authorList>
            <consortium name="US DOE Joint Genome Institute (JGI-PGF)"/>
            <person name="Walter F."/>
            <person name="Albersmeier A."/>
            <person name="Kalinowski J."/>
            <person name="Ruckert C."/>
        </authorList>
    </citation>
    <scope>NUCLEOTIDE SEQUENCE [LARGE SCALE GENOMIC DNA]</scope>
    <source>
        <strain evidence="9 12">JCM 4434</strain>
    </source>
</reference>
<evidence type="ECO:0000313" key="11">
    <source>
        <dbReference type="Proteomes" id="UP000037395"/>
    </source>
</evidence>
<dbReference type="Gene3D" id="1.20.1720.10">
    <property type="entry name" value="Multidrug resistance protein D"/>
    <property type="match status" value="1"/>
</dbReference>
<dbReference type="CDD" id="cd17321">
    <property type="entry name" value="MFS_MMR_MDR_like"/>
    <property type="match status" value="1"/>
</dbReference>
<evidence type="ECO:0000259" key="8">
    <source>
        <dbReference type="PROSITE" id="PS50850"/>
    </source>
</evidence>
<dbReference type="SUPFAM" id="SSF103473">
    <property type="entry name" value="MFS general substrate transporter"/>
    <property type="match status" value="1"/>
</dbReference>
<dbReference type="PANTHER" id="PTHR42718:SF39">
    <property type="entry name" value="ACTINORHODIN TRANSPORTER-RELATED"/>
    <property type="match status" value="1"/>
</dbReference>
<dbReference type="Proteomes" id="UP000037395">
    <property type="component" value="Unassembled WGS sequence"/>
</dbReference>
<dbReference type="InterPro" id="IPR011701">
    <property type="entry name" value="MFS"/>
</dbReference>
<feature type="transmembrane region" description="Helical" evidence="7">
    <location>
        <begin position="134"/>
        <end position="156"/>
    </location>
</feature>
<feature type="transmembrane region" description="Helical" evidence="7">
    <location>
        <begin position="45"/>
        <end position="64"/>
    </location>
</feature>
<dbReference type="GeneID" id="97485636"/>
<dbReference type="Proteomes" id="UP000610124">
    <property type="component" value="Unassembled WGS sequence"/>
</dbReference>
<feature type="transmembrane region" description="Helical" evidence="7">
    <location>
        <begin position="200"/>
        <end position="218"/>
    </location>
</feature>
<dbReference type="PRINTS" id="PR01036">
    <property type="entry name" value="TCRTETB"/>
</dbReference>
<evidence type="ECO:0000256" key="7">
    <source>
        <dbReference type="SAM" id="Phobius"/>
    </source>
</evidence>
<feature type="transmembrane region" description="Helical" evidence="7">
    <location>
        <begin position="359"/>
        <end position="379"/>
    </location>
</feature>
<dbReference type="GO" id="GO:0022857">
    <property type="term" value="F:transmembrane transporter activity"/>
    <property type="evidence" value="ECO:0007669"/>
    <property type="project" value="InterPro"/>
</dbReference>
<dbReference type="AlphaFoldDB" id="A0A1E7N056"/>
<evidence type="ECO:0000256" key="6">
    <source>
        <dbReference type="SAM" id="MobiDB-lite"/>
    </source>
</evidence>
<name>A0A1E7N056_KITAU</name>
<reference evidence="11" key="4">
    <citation type="submission" date="2016-08" db="EMBL/GenBank/DDBJ databases">
        <title>Sequencing, assembly and comparative genomics of S. aureofaciens ATCC 10762.</title>
        <authorList>
            <person name="Gradnigo J.S."/>
            <person name="Johnson N."/>
            <person name="Somerville G.A."/>
        </authorList>
    </citation>
    <scope>NUCLEOTIDE SEQUENCE [LARGE SCALE GENOMIC DNA]</scope>
    <source>
        <strain evidence="11">ATCC 10762 / DSM 40127 / CCM 3239 / JCM 4008 / LMG 5968 / NBRC 12843 / NCIMB 8234 / A-377</strain>
    </source>
</reference>
<comment type="subcellular location">
    <subcellularLocation>
        <location evidence="1">Cell membrane</location>
        <topology evidence="1">Multi-pass membrane protein</topology>
    </subcellularLocation>
</comment>
<evidence type="ECO:0000256" key="5">
    <source>
        <dbReference type="ARBA" id="ARBA00023251"/>
    </source>
</evidence>
<reference evidence="9" key="5">
    <citation type="submission" date="2020-09" db="EMBL/GenBank/DDBJ databases">
        <authorList>
            <person name="Sun Q."/>
            <person name="Ohkuma M."/>
        </authorList>
    </citation>
    <scope>NUCLEOTIDE SEQUENCE</scope>
    <source>
        <strain evidence="9">JCM 4434</strain>
    </source>
</reference>
<gene>
    <name evidence="9" type="ORF">GCM10010502_25260</name>
    <name evidence="10" type="ORF">HS99_0011600</name>
</gene>
<keyword evidence="5" id="KW-0046">Antibiotic resistance</keyword>
<dbReference type="EMBL" id="BMUB01000005">
    <property type="protein sequence ID" value="GGU72618.1"/>
    <property type="molecule type" value="Genomic_DNA"/>
</dbReference>
<feature type="transmembrane region" description="Helical" evidence="7">
    <location>
        <begin position="293"/>
        <end position="316"/>
    </location>
</feature>
<sequence length="468" mass="47339">MPIHPRRRLALCALLTAEAMNLLDATVVQVAAPLMRAQLGGPVTAVPWLTSAYTLPFAVLLLTGGRLGDRFGRRRIFRTGVTAFLLASLVCACAPALGVLIAVRAVQGAAAALIVPQTIGLIKAMFPGDETARALGAIGPVMGLAAVTGPVLGGLLTHADLLGSSWRAVFLVNLPLSLAVLALAPLLPEDRAPRRPGLDPVGGALAATAAGLLVLPLLDGSRWPLTAAGAALALAFAAHQRHAARRGADTLVEPSLFRSARFPAALLALALAFAVTTGLTLVVVLQLQLVSGADALSCGLTLLPMSAGLAAGSLWAGGQLVRRYGARVMPAGLAVLAVGLLATAAAYRTGERSGSLPYALAVVGLGQGLFTPAFFGTALRPLRPQETGSAAGLLNAVQQLGATVGVALLGRVYLASPDAAGAQRACWAAVAALAAVAAATRWMTAPGPAGAAQSDGRTSDHQEATHAR</sequence>
<feature type="domain" description="Major facilitator superfamily (MFS) profile" evidence="8">
    <location>
        <begin position="10"/>
        <end position="449"/>
    </location>
</feature>
<evidence type="ECO:0000256" key="2">
    <source>
        <dbReference type="ARBA" id="ARBA00022692"/>
    </source>
</evidence>
<dbReference type="GO" id="GO:0005886">
    <property type="term" value="C:plasma membrane"/>
    <property type="evidence" value="ECO:0007669"/>
    <property type="project" value="UniProtKB-SubCell"/>
</dbReference>
<reference evidence="10" key="3">
    <citation type="submission" date="2016-08" db="EMBL/GenBank/DDBJ databases">
        <title>Sequencing, Assembly and Comparative Genomics of S. aureofaciens ATCC 10762.</title>
        <authorList>
            <person name="Gradnigo J.S."/>
            <person name="Johnson N."/>
            <person name="Somerville G.A."/>
        </authorList>
    </citation>
    <scope>NUCLEOTIDE SEQUENCE [LARGE SCALE GENOMIC DNA]</scope>
    <source>
        <strain evidence="10">ATCC 10762</strain>
    </source>
</reference>
<dbReference type="PROSITE" id="PS50850">
    <property type="entry name" value="MFS"/>
    <property type="match status" value="1"/>
</dbReference>
<proteinExistence type="predicted"/>